<evidence type="ECO:0000313" key="1">
    <source>
        <dbReference type="EMBL" id="MEQ2556133.1"/>
    </source>
</evidence>
<sequence>MQSSKKFFNWAFNTRAENVIKLQKGEMTSPEKMFLSFCSHEPAFVSYGPAGLNASVKGVGFLPKDEYLEETLEIYLKHIATYEPGDKSYGERGLKLLVEQMYGEEARKRIDFTKLGSLEMAKKQSWTNYQVNPEACLIFHQPPMISYKLKGKVEIYDENLSGKRELYQQFINAQHDVYHNPTGMKRWKEQPAYIFRIEEVYDNSATKDGFGERLEYPYVEE</sequence>
<name>A0ABV1H9G2_9FIRM</name>
<evidence type="ECO:0000313" key="2">
    <source>
        <dbReference type="Proteomes" id="UP001546774"/>
    </source>
</evidence>
<gene>
    <name evidence="1" type="ORF">WMO37_14165</name>
</gene>
<comment type="caution">
    <text evidence="1">The sequence shown here is derived from an EMBL/GenBank/DDBJ whole genome shotgun (WGS) entry which is preliminary data.</text>
</comment>
<proteinExistence type="predicted"/>
<dbReference type="InterPro" id="IPR012349">
    <property type="entry name" value="Split_barrel_FMN-bd"/>
</dbReference>
<dbReference type="EMBL" id="JBBMFS010000018">
    <property type="protein sequence ID" value="MEQ2556133.1"/>
    <property type="molecule type" value="Genomic_DNA"/>
</dbReference>
<organism evidence="1 2">
    <name type="scientific">Lachnospira intestinalis</name>
    <dbReference type="NCBI Taxonomy" id="3133158"/>
    <lineage>
        <taxon>Bacteria</taxon>
        <taxon>Bacillati</taxon>
        <taxon>Bacillota</taxon>
        <taxon>Clostridia</taxon>
        <taxon>Lachnospirales</taxon>
        <taxon>Lachnospiraceae</taxon>
        <taxon>Lachnospira</taxon>
    </lineage>
</organism>
<dbReference type="Proteomes" id="UP001546774">
    <property type="component" value="Unassembled WGS sequence"/>
</dbReference>
<dbReference type="Gene3D" id="2.30.110.10">
    <property type="entry name" value="Electron Transport, Fmn-binding Protein, Chain A"/>
    <property type="match status" value="1"/>
</dbReference>
<accession>A0ABV1H9G2</accession>
<reference evidence="1" key="1">
    <citation type="submission" date="2024-03" db="EMBL/GenBank/DDBJ databases">
        <title>Human intestinal bacterial collection.</title>
        <authorList>
            <person name="Pauvert C."/>
            <person name="Hitch T.C.A."/>
            <person name="Clavel T."/>
        </authorList>
    </citation>
    <scope>NUCLEOTIDE SEQUENCE [LARGE SCALE GENOMIC DNA]</scope>
    <source>
        <strain evidence="1">CLA-AA-H89B</strain>
    </source>
</reference>
<keyword evidence="2" id="KW-1185">Reference proteome</keyword>
<protein>
    <submittedName>
        <fullName evidence="1">Uncharacterized protein</fullName>
    </submittedName>
</protein>